<feature type="compositionally biased region" description="Basic and acidic residues" evidence="1">
    <location>
        <begin position="72"/>
        <end position="89"/>
    </location>
</feature>
<reference evidence="2" key="1">
    <citation type="submission" date="2023-06" db="EMBL/GenBank/DDBJ databases">
        <title>Male Hemibagrus guttatus genome.</title>
        <authorList>
            <person name="Bian C."/>
        </authorList>
    </citation>
    <scope>NUCLEOTIDE SEQUENCE</scope>
    <source>
        <strain evidence="2">Male_cb2023</strain>
        <tissue evidence="2">Muscle</tissue>
    </source>
</reference>
<comment type="caution">
    <text evidence="2">The sequence shown here is derived from an EMBL/GenBank/DDBJ whole genome shotgun (WGS) entry which is preliminary data.</text>
</comment>
<feature type="region of interest" description="Disordered" evidence="1">
    <location>
        <begin position="72"/>
        <end position="97"/>
    </location>
</feature>
<name>A0AAE0RC88_9TELE</name>
<protein>
    <recommendedName>
        <fullName evidence="4">Reverse transcriptase</fullName>
    </recommendedName>
</protein>
<dbReference type="Proteomes" id="UP001274896">
    <property type="component" value="Unassembled WGS sequence"/>
</dbReference>
<evidence type="ECO:0008006" key="4">
    <source>
        <dbReference type="Google" id="ProtNLM"/>
    </source>
</evidence>
<evidence type="ECO:0000313" key="3">
    <source>
        <dbReference type="Proteomes" id="UP001274896"/>
    </source>
</evidence>
<dbReference type="EMBL" id="JAUCMX010000004">
    <property type="protein sequence ID" value="KAK3549053.1"/>
    <property type="molecule type" value="Genomic_DNA"/>
</dbReference>
<evidence type="ECO:0000256" key="1">
    <source>
        <dbReference type="SAM" id="MobiDB-lite"/>
    </source>
</evidence>
<dbReference type="AlphaFoldDB" id="A0AAE0RC88"/>
<keyword evidence="3" id="KW-1185">Reference proteome</keyword>
<feature type="non-terminal residue" evidence="2">
    <location>
        <position position="302"/>
    </location>
</feature>
<gene>
    <name evidence="2" type="ORF">QTP70_029513</name>
</gene>
<feature type="region of interest" description="Disordered" evidence="1">
    <location>
        <begin position="232"/>
        <end position="284"/>
    </location>
</feature>
<organism evidence="2 3">
    <name type="scientific">Hemibagrus guttatus</name>
    <dbReference type="NCBI Taxonomy" id="175788"/>
    <lineage>
        <taxon>Eukaryota</taxon>
        <taxon>Metazoa</taxon>
        <taxon>Chordata</taxon>
        <taxon>Craniata</taxon>
        <taxon>Vertebrata</taxon>
        <taxon>Euteleostomi</taxon>
        <taxon>Actinopterygii</taxon>
        <taxon>Neopterygii</taxon>
        <taxon>Teleostei</taxon>
        <taxon>Ostariophysi</taxon>
        <taxon>Siluriformes</taxon>
        <taxon>Bagridae</taxon>
        <taxon>Hemibagrus</taxon>
    </lineage>
</organism>
<feature type="compositionally biased region" description="Low complexity" evidence="1">
    <location>
        <begin position="241"/>
        <end position="258"/>
    </location>
</feature>
<sequence>RFVDMLMKDDAELDLAFNFRIDGFDYVVFATTGKMRCLCCGDPDPDRTTKDSDTNSEDMVNDPAVQQLAEMNRTEADPGVEPLKERTGADESAEARSILADNVDTDIRKKAVEFYGSLYWSEVSGEHSTDSGFYKNLPQLTEETNASLKGAVSMGELHKALQSMKAGKAPGIDGLPVDFYKSLWEVVGEDVLLGAMMSRWPVCVRGVCTGQRGSVLVVSHCAQLFRRDPKAFPGQPKDIVSPACPGSSPGPLPGGACPEHLSRETSWRHPKQMPEPPRLPPFDVEKQRLYSELLPGDRAPPG</sequence>
<proteinExistence type="predicted"/>
<accession>A0AAE0RC88</accession>
<evidence type="ECO:0000313" key="2">
    <source>
        <dbReference type="EMBL" id="KAK3549053.1"/>
    </source>
</evidence>